<gene>
    <name evidence="1" type="ORF">GMARGA_LOCUS42612</name>
</gene>
<dbReference type="EMBL" id="CAJVQB010129210">
    <property type="protein sequence ID" value="CAG8853791.1"/>
    <property type="molecule type" value="Genomic_DNA"/>
</dbReference>
<comment type="caution">
    <text evidence="1">The sequence shown here is derived from an EMBL/GenBank/DDBJ whole genome shotgun (WGS) entry which is preliminary data.</text>
</comment>
<name>A0ABN7XG45_GIGMA</name>
<proteinExistence type="predicted"/>
<organism evidence="1 2">
    <name type="scientific">Gigaspora margarita</name>
    <dbReference type="NCBI Taxonomy" id="4874"/>
    <lineage>
        <taxon>Eukaryota</taxon>
        <taxon>Fungi</taxon>
        <taxon>Fungi incertae sedis</taxon>
        <taxon>Mucoromycota</taxon>
        <taxon>Glomeromycotina</taxon>
        <taxon>Glomeromycetes</taxon>
        <taxon>Diversisporales</taxon>
        <taxon>Gigasporaceae</taxon>
        <taxon>Gigaspora</taxon>
    </lineage>
</organism>
<dbReference type="Proteomes" id="UP000789901">
    <property type="component" value="Unassembled WGS sequence"/>
</dbReference>
<protein>
    <submittedName>
        <fullName evidence="1">34103_t:CDS:1</fullName>
    </submittedName>
</protein>
<sequence>RSKKNFILDIIDELKKELQFKYNEIESTSWPTVSAVEHSSSFSISNGREVDIHIEINGPSVIQTFDGILIQQKNGTIDIVVTPDEGKFSLNCRKRSKTSIHHIILTKKSYICRDLKI</sequence>
<accession>A0ABN7XG45</accession>
<keyword evidence="2" id="KW-1185">Reference proteome</keyword>
<feature type="non-terminal residue" evidence="1">
    <location>
        <position position="1"/>
    </location>
</feature>
<evidence type="ECO:0000313" key="1">
    <source>
        <dbReference type="EMBL" id="CAG8853791.1"/>
    </source>
</evidence>
<evidence type="ECO:0000313" key="2">
    <source>
        <dbReference type="Proteomes" id="UP000789901"/>
    </source>
</evidence>
<feature type="non-terminal residue" evidence="1">
    <location>
        <position position="117"/>
    </location>
</feature>
<reference evidence="1 2" key="1">
    <citation type="submission" date="2021-06" db="EMBL/GenBank/DDBJ databases">
        <authorList>
            <person name="Kallberg Y."/>
            <person name="Tangrot J."/>
            <person name="Rosling A."/>
        </authorList>
    </citation>
    <scope>NUCLEOTIDE SEQUENCE [LARGE SCALE GENOMIC DNA]</scope>
    <source>
        <strain evidence="1 2">120-4 pot B 10/14</strain>
    </source>
</reference>